<proteinExistence type="inferred from homology"/>
<name>A0AAE1EHN7_PETCI</name>
<keyword evidence="1" id="KW-0408">Iron</keyword>
<dbReference type="InterPro" id="IPR044861">
    <property type="entry name" value="IPNS-like_FE2OG_OXY"/>
</dbReference>
<sequence>MYLISDIEKPEEPSQKEWQRVGKEIYKAFSDIGFVYLTNHGIPRWKTGFRQVDEINQLSGKFFELERSKKMKYQRVKHISQGYTAPNQERLSDNKRAMEIRESYDIQTVDAMMPDEEVAQLRPRVKVLVEDCCRLTTRFLTAMAVGLEMDPSYFVDCHQELCTFNNATAMRLLYYPPVSSDTPPASTRTAPHTDYGTITFLFQDDIGGLEVRDRDNAWVSASPLPDTILVNVGDILQFWTADKFPATEHRVLIPEEELKRKVVRRSLVFFIHPDDPTVIKPLDGSTTYSPITARQHVNNRFDETFQL</sequence>
<dbReference type="Proteomes" id="UP001286313">
    <property type="component" value="Unassembled WGS sequence"/>
</dbReference>
<feature type="domain" description="Fe2OG dioxygenase" evidence="2">
    <location>
        <begin position="166"/>
        <end position="273"/>
    </location>
</feature>
<dbReference type="PRINTS" id="PR00682">
    <property type="entry name" value="IPNSYNTHASE"/>
</dbReference>
<dbReference type="InterPro" id="IPR027443">
    <property type="entry name" value="IPNS-like_sf"/>
</dbReference>
<organism evidence="3 4">
    <name type="scientific">Petrolisthes cinctipes</name>
    <name type="common">Flat porcelain crab</name>
    <dbReference type="NCBI Taxonomy" id="88211"/>
    <lineage>
        <taxon>Eukaryota</taxon>
        <taxon>Metazoa</taxon>
        <taxon>Ecdysozoa</taxon>
        <taxon>Arthropoda</taxon>
        <taxon>Crustacea</taxon>
        <taxon>Multicrustacea</taxon>
        <taxon>Malacostraca</taxon>
        <taxon>Eumalacostraca</taxon>
        <taxon>Eucarida</taxon>
        <taxon>Decapoda</taxon>
        <taxon>Pleocyemata</taxon>
        <taxon>Anomura</taxon>
        <taxon>Galatheoidea</taxon>
        <taxon>Porcellanidae</taxon>
        <taxon>Petrolisthes</taxon>
    </lineage>
</organism>
<protein>
    <recommendedName>
        <fullName evidence="2">Fe2OG dioxygenase domain-containing protein</fullName>
    </recommendedName>
</protein>
<dbReference type="SUPFAM" id="SSF51197">
    <property type="entry name" value="Clavaminate synthase-like"/>
    <property type="match status" value="1"/>
</dbReference>
<comment type="caution">
    <text evidence="3">The sequence shown here is derived from an EMBL/GenBank/DDBJ whole genome shotgun (WGS) entry which is preliminary data.</text>
</comment>
<dbReference type="Pfam" id="PF03171">
    <property type="entry name" value="2OG-FeII_Oxy"/>
    <property type="match status" value="1"/>
</dbReference>
<comment type="similarity">
    <text evidence="1">Belongs to the iron/ascorbate-dependent oxidoreductase family.</text>
</comment>
<dbReference type="EMBL" id="JAWQEG010008806">
    <property type="protein sequence ID" value="KAK3849611.1"/>
    <property type="molecule type" value="Genomic_DNA"/>
</dbReference>
<evidence type="ECO:0000313" key="4">
    <source>
        <dbReference type="Proteomes" id="UP001286313"/>
    </source>
</evidence>
<dbReference type="FunFam" id="2.60.120.330:FF:000038">
    <property type="entry name" value="Si:dkey-10o6.2"/>
    <property type="match status" value="1"/>
</dbReference>
<evidence type="ECO:0000259" key="2">
    <source>
        <dbReference type="PROSITE" id="PS51471"/>
    </source>
</evidence>
<keyword evidence="1" id="KW-0560">Oxidoreductase</keyword>
<dbReference type="InterPro" id="IPR050231">
    <property type="entry name" value="Iron_ascorbate_oxido_reductase"/>
</dbReference>
<accession>A0AAE1EHN7</accession>
<reference evidence="3" key="1">
    <citation type="submission" date="2023-10" db="EMBL/GenBank/DDBJ databases">
        <title>Genome assemblies of two species of porcelain crab, Petrolisthes cinctipes and Petrolisthes manimaculis (Anomura: Porcellanidae).</title>
        <authorList>
            <person name="Angst P."/>
        </authorList>
    </citation>
    <scope>NUCLEOTIDE SEQUENCE</scope>
    <source>
        <strain evidence="3">PB745_01</strain>
        <tissue evidence="3">Gill</tissue>
    </source>
</reference>
<dbReference type="Gene3D" id="2.60.120.330">
    <property type="entry name" value="B-lactam Antibiotic, Isopenicillin N Synthase, Chain"/>
    <property type="match status" value="1"/>
</dbReference>
<dbReference type="GO" id="GO:0016491">
    <property type="term" value="F:oxidoreductase activity"/>
    <property type="evidence" value="ECO:0007669"/>
    <property type="project" value="UniProtKB-KW"/>
</dbReference>
<dbReference type="GO" id="GO:0046872">
    <property type="term" value="F:metal ion binding"/>
    <property type="evidence" value="ECO:0007669"/>
    <property type="project" value="UniProtKB-KW"/>
</dbReference>
<evidence type="ECO:0000313" key="3">
    <source>
        <dbReference type="EMBL" id="KAK3849611.1"/>
    </source>
</evidence>
<gene>
    <name evidence="3" type="ORF">Pcinc_043641</name>
</gene>
<keyword evidence="1" id="KW-0479">Metal-binding</keyword>
<dbReference type="InterPro" id="IPR005123">
    <property type="entry name" value="Oxoglu/Fe-dep_dioxygenase_dom"/>
</dbReference>
<dbReference type="PANTHER" id="PTHR47990">
    <property type="entry name" value="2-OXOGLUTARATE (2OG) AND FE(II)-DEPENDENT OXYGENASE SUPERFAMILY PROTEIN-RELATED"/>
    <property type="match status" value="1"/>
</dbReference>
<dbReference type="AlphaFoldDB" id="A0AAE1EHN7"/>
<dbReference type="InterPro" id="IPR026992">
    <property type="entry name" value="DIOX_N"/>
</dbReference>
<dbReference type="PROSITE" id="PS51471">
    <property type="entry name" value="FE2OG_OXY"/>
    <property type="match status" value="1"/>
</dbReference>
<dbReference type="Pfam" id="PF14226">
    <property type="entry name" value="DIOX_N"/>
    <property type="match status" value="1"/>
</dbReference>
<keyword evidence="4" id="KW-1185">Reference proteome</keyword>
<evidence type="ECO:0000256" key="1">
    <source>
        <dbReference type="RuleBase" id="RU003682"/>
    </source>
</evidence>